<dbReference type="EMBL" id="LN885086">
    <property type="protein sequence ID" value="CUQ67265.1"/>
    <property type="molecule type" value="Genomic_DNA"/>
</dbReference>
<dbReference type="Gene3D" id="3.30.750.24">
    <property type="entry name" value="STAS domain"/>
    <property type="match status" value="1"/>
</dbReference>
<evidence type="ECO:0000313" key="5">
    <source>
        <dbReference type="Proteomes" id="UP000066284"/>
    </source>
</evidence>
<dbReference type="STRING" id="1715989.NITINOP_2293"/>
<dbReference type="KEGG" id="nio:NITINOP_2293"/>
<accession>A0A0S4KS24</accession>
<dbReference type="OrthoDB" id="5456061at2"/>
<dbReference type="PANTHER" id="PTHR33495">
    <property type="entry name" value="ANTI-SIGMA FACTOR ANTAGONIST TM_1081-RELATED-RELATED"/>
    <property type="match status" value="1"/>
</dbReference>
<evidence type="ECO:0000313" key="4">
    <source>
        <dbReference type="EMBL" id="CUQ67265.1"/>
    </source>
</evidence>
<dbReference type="GO" id="GO:0043856">
    <property type="term" value="F:anti-sigma factor antagonist activity"/>
    <property type="evidence" value="ECO:0007669"/>
    <property type="project" value="InterPro"/>
</dbReference>
<dbReference type="PROSITE" id="PS50801">
    <property type="entry name" value="STAS"/>
    <property type="match status" value="1"/>
</dbReference>
<dbReference type="CDD" id="cd07043">
    <property type="entry name" value="STAS_anti-anti-sigma_factors"/>
    <property type="match status" value="1"/>
</dbReference>
<dbReference type="Pfam" id="PF01740">
    <property type="entry name" value="STAS"/>
    <property type="match status" value="1"/>
</dbReference>
<evidence type="ECO:0000256" key="1">
    <source>
        <dbReference type="ARBA" id="ARBA00009013"/>
    </source>
</evidence>
<evidence type="ECO:0000259" key="3">
    <source>
        <dbReference type="PROSITE" id="PS50801"/>
    </source>
</evidence>
<keyword evidence="5" id="KW-1185">Reference proteome</keyword>
<feature type="domain" description="STAS" evidence="3">
    <location>
        <begin position="3"/>
        <end position="112"/>
    </location>
</feature>
<dbReference type="InterPro" id="IPR002645">
    <property type="entry name" value="STAS_dom"/>
</dbReference>
<reference evidence="5" key="1">
    <citation type="submission" date="2015-09" db="EMBL/GenBank/DDBJ databases">
        <authorList>
            <person name="Daims H."/>
        </authorList>
    </citation>
    <scope>NUCLEOTIDE SEQUENCE [LARGE SCALE GENOMIC DNA]</scope>
</reference>
<name>A0A0S4KS24_9BACT</name>
<sequence>MALQVRERSMPNGVILELAGDLTYANREQFKTAVESVRQRGVRHLVLDMSSVRFIDSSGLGLLALVAQQFKLTQGRLSLLKPQAYVREIMALANIPSLIPMYESEQDAVASCAKAA</sequence>
<comment type="similarity">
    <text evidence="1 2">Belongs to the anti-sigma-factor antagonist family.</text>
</comment>
<dbReference type="SUPFAM" id="SSF52091">
    <property type="entry name" value="SpoIIaa-like"/>
    <property type="match status" value="1"/>
</dbReference>
<dbReference type="RefSeq" id="WP_158023360.1">
    <property type="nucleotide sequence ID" value="NZ_LN885086.1"/>
</dbReference>
<dbReference type="InterPro" id="IPR003658">
    <property type="entry name" value="Anti-sigma_ant"/>
</dbReference>
<protein>
    <recommendedName>
        <fullName evidence="2">Anti-sigma factor antagonist</fullName>
    </recommendedName>
</protein>
<organism evidence="4 5">
    <name type="scientific">Candidatus Nitrospira inopinata</name>
    <dbReference type="NCBI Taxonomy" id="1715989"/>
    <lineage>
        <taxon>Bacteria</taxon>
        <taxon>Pseudomonadati</taxon>
        <taxon>Nitrospirota</taxon>
        <taxon>Nitrospiria</taxon>
        <taxon>Nitrospirales</taxon>
        <taxon>Nitrospiraceae</taxon>
        <taxon>Nitrospira</taxon>
    </lineage>
</organism>
<dbReference type="Proteomes" id="UP000066284">
    <property type="component" value="Chromosome 1"/>
</dbReference>
<dbReference type="AlphaFoldDB" id="A0A0S4KS24"/>
<gene>
    <name evidence="4" type="ORF">NITINOP_2293</name>
</gene>
<dbReference type="InterPro" id="IPR036513">
    <property type="entry name" value="STAS_dom_sf"/>
</dbReference>
<proteinExistence type="inferred from homology"/>
<evidence type="ECO:0000256" key="2">
    <source>
        <dbReference type="RuleBase" id="RU003749"/>
    </source>
</evidence>
<dbReference type="PANTHER" id="PTHR33495:SF2">
    <property type="entry name" value="ANTI-SIGMA FACTOR ANTAGONIST TM_1081-RELATED"/>
    <property type="match status" value="1"/>
</dbReference>
<dbReference type="NCBIfam" id="TIGR00377">
    <property type="entry name" value="ant_ant_sig"/>
    <property type="match status" value="1"/>
</dbReference>